<feature type="region of interest" description="Disordered" evidence="1">
    <location>
        <begin position="788"/>
        <end position="838"/>
    </location>
</feature>
<evidence type="ECO:0000256" key="1">
    <source>
        <dbReference type="SAM" id="MobiDB-lite"/>
    </source>
</evidence>
<feature type="compositionally biased region" description="Low complexity" evidence="1">
    <location>
        <begin position="735"/>
        <end position="751"/>
    </location>
</feature>
<feature type="region of interest" description="Disordered" evidence="1">
    <location>
        <begin position="500"/>
        <end position="546"/>
    </location>
</feature>
<dbReference type="Proteomes" id="UP001305779">
    <property type="component" value="Unassembled WGS sequence"/>
</dbReference>
<name>A0ABR0EXX0_ZASCE</name>
<feature type="region of interest" description="Disordered" evidence="1">
    <location>
        <begin position="705"/>
        <end position="758"/>
    </location>
</feature>
<comment type="caution">
    <text evidence="2">The sequence shown here is derived from an EMBL/GenBank/DDBJ whole genome shotgun (WGS) entry which is preliminary data.</text>
</comment>
<accession>A0ABR0EXX0</accession>
<feature type="compositionally biased region" description="Low complexity" evidence="1">
    <location>
        <begin position="510"/>
        <end position="520"/>
    </location>
</feature>
<proteinExistence type="predicted"/>
<dbReference type="EMBL" id="JAXOVC010000002">
    <property type="protein sequence ID" value="KAK4506043.1"/>
    <property type="molecule type" value="Genomic_DNA"/>
</dbReference>
<feature type="compositionally biased region" description="Polar residues" evidence="1">
    <location>
        <begin position="707"/>
        <end position="722"/>
    </location>
</feature>
<evidence type="ECO:0000313" key="2">
    <source>
        <dbReference type="EMBL" id="KAK4506043.1"/>
    </source>
</evidence>
<gene>
    <name evidence="2" type="ORF">PRZ48_004008</name>
</gene>
<evidence type="ECO:0000313" key="3">
    <source>
        <dbReference type="Proteomes" id="UP001305779"/>
    </source>
</evidence>
<organism evidence="2 3">
    <name type="scientific">Zasmidium cellare</name>
    <name type="common">Wine cellar mold</name>
    <name type="synonym">Racodium cellare</name>
    <dbReference type="NCBI Taxonomy" id="395010"/>
    <lineage>
        <taxon>Eukaryota</taxon>
        <taxon>Fungi</taxon>
        <taxon>Dikarya</taxon>
        <taxon>Ascomycota</taxon>
        <taxon>Pezizomycotina</taxon>
        <taxon>Dothideomycetes</taxon>
        <taxon>Dothideomycetidae</taxon>
        <taxon>Mycosphaerellales</taxon>
        <taxon>Mycosphaerellaceae</taxon>
        <taxon>Zasmidium</taxon>
    </lineage>
</organism>
<protein>
    <submittedName>
        <fullName evidence="2">Uncharacterized protein</fullName>
    </submittedName>
</protein>
<sequence length="838" mass="95318">MSFGIGCSDILAGIKIAVKLYDYGFAEENRADVRYRNFRNELLNFRILLQRLDEALQSAQNRWEKRGPTLGQRRPYEPLSEDFEAERITIVGNFVSTLQECEALLEHNRHLRERSSNVLENLYFNLSQQEVRVEHLRHRLNFHSQKIRLVIDRLSINLLTDIDAKVDDILAISEQNLQVSNEIKLELRKFRTSWLGYISGNGVPSESSSEGQYAVSASIAQRFLDNVRENAPTDLTGGIPLQEGFDALLLHFEQSSEPGSDQTPERYLLFLKSRWLLDYLKQGSDYKRARPGFYYRRAINQVEQAIAERLTQPGELIPYDETTLMSQPDACFHTWSKDTLGPVVEYSQPHPLMVRGDEVQVAHIELAPTSITEGDTVTIFKSSDERFRVVRESNPTSTQGKVVITPHKVQVREDNLIPRYAFPTLSTPCLEMAIFSRGEEELFNFTSIGDLHRLQTALMGYDVSHDQGDVPVRCQFKLKGTTALLDCKGRVQLWQEPIAATTQNEDSESSRSPSLQSPVSTAHRPHSRHDSLNSSLPPPSTITTNSDGWEADSIKLPSIAIFTQVTVKEETRFAAMLIPLQPGMNVDPRECSCHRQGYEKCASLVITKKNKQLFPMHMIQSETDPQGRPNPNTFDIFPLRLPRHPDFDKTTSTYQSEYILLNFKSLSEKQRFHKELDLRFEVRDKQIENQRNFERWILTAQDKPQRLQRNLSTSPSQLSTSFERPGGLFLPQNQSRSGSTSGRSSTVPVSPRQSATEDLILPVASSPRSNSQAVSRQQTINTAHRFTRDSRTNSTATSNMTRRDTSASEVSYSAVHSEITAPRSSQDANKKVPWWTKL</sequence>
<reference evidence="2 3" key="1">
    <citation type="journal article" date="2023" name="G3 (Bethesda)">
        <title>A chromosome-level genome assembly of Zasmidium syzygii isolated from banana leaves.</title>
        <authorList>
            <person name="van Westerhoven A.C."/>
            <person name="Mehrabi R."/>
            <person name="Talebi R."/>
            <person name="Steentjes M.B.F."/>
            <person name="Corcolon B."/>
            <person name="Chong P.A."/>
            <person name="Kema G.H.J."/>
            <person name="Seidl M.F."/>
        </authorList>
    </citation>
    <scope>NUCLEOTIDE SEQUENCE [LARGE SCALE GENOMIC DNA]</scope>
    <source>
        <strain evidence="2 3">P124</strain>
    </source>
</reference>
<keyword evidence="3" id="KW-1185">Reference proteome</keyword>